<dbReference type="SMART" id="SM01123">
    <property type="entry name" value="DBP10CT"/>
    <property type="match status" value="1"/>
</dbReference>
<dbReference type="AlphaFoldDB" id="W7TM98"/>
<dbReference type="PROSITE" id="PS51194">
    <property type="entry name" value="HELICASE_CTER"/>
    <property type="match status" value="1"/>
</dbReference>
<dbReference type="GO" id="GO:0005524">
    <property type="term" value="F:ATP binding"/>
    <property type="evidence" value="ECO:0007669"/>
    <property type="project" value="UniProtKB-KW"/>
</dbReference>
<evidence type="ECO:0000256" key="2">
    <source>
        <dbReference type="ARBA" id="ARBA00012552"/>
    </source>
</evidence>
<dbReference type="InterPro" id="IPR014001">
    <property type="entry name" value="Helicase_ATP-bd"/>
</dbReference>
<dbReference type="SMART" id="SM00490">
    <property type="entry name" value="HELICc"/>
    <property type="match status" value="1"/>
</dbReference>
<dbReference type="InterPro" id="IPR000629">
    <property type="entry name" value="RNA-helicase_DEAD-box_CS"/>
</dbReference>
<dbReference type="InterPro" id="IPR027417">
    <property type="entry name" value="P-loop_NTPase"/>
</dbReference>
<dbReference type="GO" id="GO:0016887">
    <property type="term" value="F:ATP hydrolysis activity"/>
    <property type="evidence" value="ECO:0007669"/>
    <property type="project" value="RHEA"/>
</dbReference>
<comment type="catalytic activity">
    <reaction evidence="8">
        <text>ATP + H2O = ADP + phosphate + H(+)</text>
        <dbReference type="Rhea" id="RHEA:13065"/>
        <dbReference type="ChEBI" id="CHEBI:15377"/>
        <dbReference type="ChEBI" id="CHEBI:15378"/>
        <dbReference type="ChEBI" id="CHEBI:30616"/>
        <dbReference type="ChEBI" id="CHEBI:43474"/>
        <dbReference type="ChEBI" id="CHEBI:456216"/>
        <dbReference type="EC" id="3.6.4.13"/>
    </reaction>
</comment>
<sequence length="995" mass="110119">MCDVAVPSLFLGGRPFSFIKLHNALHHTFFLLPVQIPVSIQQPASLMPSSSRLKQNGHSVNDVMDQNVADNAYCDDEAIDDGQKIFAGISRPASQRGNGGSKGRKIAKGTFQSLGLSKDVFAGINRMGYKLPTPVQRKSLPEALAGKDVVCMARTGSGKTAAFLIPVLEKLQSHSPRVGARALILSPTRELAMQTIKFAKGLSHFTDLRVALLVGGDSMDDQFEALSRNPDIIIGTPGRVMHHLQEVPDFSLAAVQMAVFDEADRLFEMGFAEQIKEILRTMPEERQTLLYSATLPKMLAQFARAGLQDPQLIRLDTESKVSEQLCLSFFTVRSGNKTAALLFLVREILPRDKLTIIFAATKHHVEYLQEVFSEIGLPCSAIFGAMDFEARKLNLERFRHGRVRYLIVTDVAARGIDVPLLDYVINYSFPPLPKLFVHRVGRAARQGRSGAAFSLVEPEEMAYMVDLHLFLGRSPQNVFKAGGYQGYTLTEMKPDMVHFGGLPQHLLDEENESLRLLTERNGGVLTSLWRVCENAMKQYRRTRPDPSKAAIRRAKALVGAEEGDMHVHPLLLGSDPKRMTAGGGLESLRAKEEMVKMLQGFRPQQTVLEVQRIDAGSLYKGLPVGERNRAVAGMGGAKSDVEAGIKVMRAIRKEHGSAIKRKREKMANKQSQRAGLEREVDGEASEENASMVDCSRADKDRGEHQCEAQPRPSGSDKAKLSKAARRRLKKSAADTLDPGEHKMSQDLNGKRDLRAKDYKDPNHFIEYGVTEHDQMVEDRLQPRSVEKGSEALLANRLEEALLDVQPDEALEMVKRKRIMHWDARKKKYVRATMSELGEGRGQKKLRTESGVTVSGSSQATGEIYKKWQKRTNKTVSLAGGDEDDGNEGGGEEGTGSKRGVYGQREDDAGRFMGVKKYRHVQNKQAQVETGRGTGGRKAREELKTAGQILKERQKKERERLRLAKKNGPGGRGGRGAGNRRAGGGRGGNFKTMGKR</sequence>
<feature type="domain" description="Helicase ATP-binding" evidence="11">
    <location>
        <begin position="140"/>
        <end position="313"/>
    </location>
</feature>
<evidence type="ECO:0000256" key="9">
    <source>
        <dbReference type="PROSITE-ProRule" id="PRU00552"/>
    </source>
</evidence>
<feature type="compositionally biased region" description="Basic and acidic residues" evidence="10">
    <location>
        <begin position="738"/>
        <end position="752"/>
    </location>
</feature>
<dbReference type="PANTHER" id="PTHR47959:SF8">
    <property type="entry name" value="RNA HELICASE"/>
    <property type="match status" value="1"/>
</dbReference>
<dbReference type="GO" id="GO:0003724">
    <property type="term" value="F:RNA helicase activity"/>
    <property type="evidence" value="ECO:0007669"/>
    <property type="project" value="UniProtKB-EC"/>
</dbReference>
<dbReference type="InterPro" id="IPR001650">
    <property type="entry name" value="Helicase_C-like"/>
</dbReference>
<dbReference type="Proteomes" id="UP000019335">
    <property type="component" value="Chromosome 13"/>
</dbReference>
<accession>W7TM98</accession>
<dbReference type="SMART" id="SM00487">
    <property type="entry name" value="DEXDc"/>
    <property type="match status" value="1"/>
</dbReference>
<dbReference type="GO" id="GO:0005829">
    <property type="term" value="C:cytosol"/>
    <property type="evidence" value="ECO:0007669"/>
    <property type="project" value="TreeGrafter"/>
</dbReference>
<evidence type="ECO:0000256" key="1">
    <source>
        <dbReference type="ARBA" id="ARBA00010379"/>
    </source>
</evidence>
<dbReference type="OrthoDB" id="10261375at2759"/>
<reference evidence="14 15" key="1">
    <citation type="journal article" date="2014" name="Mol. Plant">
        <title>Chromosome Scale Genome Assembly and Transcriptome Profiling of Nannochloropsis gaditana in Nitrogen Depletion.</title>
        <authorList>
            <person name="Corteggiani Carpinelli E."/>
            <person name="Telatin A."/>
            <person name="Vitulo N."/>
            <person name="Forcato C."/>
            <person name="D'Angelo M."/>
            <person name="Schiavon R."/>
            <person name="Vezzi A."/>
            <person name="Giacometti G.M."/>
            <person name="Morosinotto T."/>
            <person name="Valle G."/>
        </authorList>
    </citation>
    <scope>NUCLEOTIDE SEQUENCE [LARGE SCALE GENOMIC DNA]</scope>
    <source>
        <strain evidence="14 15">B-31</strain>
    </source>
</reference>
<evidence type="ECO:0000256" key="10">
    <source>
        <dbReference type="SAM" id="MobiDB-lite"/>
    </source>
</evidence>
<dbReference type="PROSITE" id="PS51192">
    <property type="entry name" value="HELICASE_ATP_BIND_1"/>
    <property type="match status" value="1"/>
</dbReference>
<gene>
    <name evidence="14" type="ORF">Naga_100117g7</name>
</gene>
<evidence type="ECO:0000259" key="13">
    <source>
        <dbReference type="PROSITE" id="PS51195"/>
    </source>
</evidence>
<keyword evidence="15" id="KW-1185">Reference proteome</keyword>
<evidence type="ECO:0000259" key="12">
    <source>
        <dbReference type="PROSITE" id="PS51194"/>
    </source>
</evidence>
<organism evidence="14 15">
    <name type="scientific">Nannochloropsis gaditana</name>
    <dbReference type="NCBI Taxonomy" id="72520"/>
    <lineage>
        <taxon>Eukaryota</taxon>
        <taxon>Sar</taxon>
        <taxon>Stramenopiles</taxon>
        <taxon>Ochrophyta</taxon>
        <taxon>Eustigmatophyceae</taxon>
        <taxon>Eustigmatales</taxon>
        <taxon>Monodopsidaceae</taxon>
        <taxon>Nannochloropsis</taxon>
    </lineage>
</organism>
<evidence type="ECO:0000256" key="4">
    <source>
        <dbReference type="ARBA" id="ARBA00022801"/>
    </source>
</evidence>
<feature type="compositionally biased region" description="Acidic residues" evidence="10">
    <location>
        <begin position="880"/>
        <end position="890"/>
    </location>
</feature>
<dbReference type="SUPFAM" id="SSF52540">
    <property type="entry name" value="P-loop containing nucleoside triphosphate hydrolases"/>
    <property type="match status" value="1"/>
</dbReference>
<keyword evidence="4" id="KW-0378">Hydrolase</keyword>
<keyword evidence="5 14" id="KW-0347">Helicase</keyword>
<evidence type="ECO:0000259" key="11">
    <source>
        <dbReference type="PROSITE" id="PS51192"/>
    </source>
</evidence>
<dbReference type="PROSITE" id="PS51195">
    <property type="entry name" value="Q_MOTIF"/>
    <property type="match status" value="1"/>
</dbReference>
<dbReference type="EMBL" id="AZIL01001177">
    <property type="protein sequence ID" value="EWM24618.1"/>
    <property type="molecule type" value="Genomic_DNA"/>
</dbReference>
<dbReference type="InterPro" id="IPR050079">
    <property type="entry name" value="DEAD_box_RNA_helicase"/>
</dbReference>
<feature type="compositionally biased region" description="Basic and acidic residues" evidence="10">
    <location>
        <begin position="937"/>
        <end position="961"/>
    </location>
</feature>
<feature type="region of interest" description="Disordered" evidence="10">
    <location>
        <begin position="661"/>
        <end position="752"/>
    </location>
</feature>
<proteinExistence type="inferred from homology"/>
<evidence type="ECO:0000256" key="5">
    <source>
        <dbReference type="ARBA" id="ARBA00022806"/>
    </source>
</evidence>
<dbReference type="InterPro" id="IPR033517">
    <property type="entry name" value="DDX54/DBP10_DEAD-box_helicase"/>
</dbReference>
<dbReference type="InterPro" id="IPR011545">
    <property type="entry name" value="DEAD/DEAH_box_helicase_dom"/>
</dbReference>
<dbReference type="Gene3D" id="3.40.50.300">
    <property type="entry name" value="P-loop containing nucleotide triphosphate hydrolases"/>
    <property type="match status" value="2"/>
</dbReference>
<dbReference type="Pfam" id="PF00271">
    <property type="entry name" value="Helicase_C"/>
    <property type="match status" value="1"/>
</dbReference>
<comment type="caution">
    <text evidence="14">The sequence shown here is derived from an EMBL/GenBank/DDBJ whole genome shotgun (WGS) entry which is preliminary data.</text>
</comment>
<keyword evidence="7" id="KW-0694">RNA-binding</keyword>
<feature type="domain" description="DEAD-box RNA helicase Q" evidence="13">
    <location>
        <begin position="109"/>
        <end position="137"/>
    </location>
</feature>
<feature type="compositionally biased region" description="Basic residues" evidence="10">
    <location>
        <begin position="720"/>
        <end position="730"/>
    </location>
</feature>
<dbReference type="PROSITE" id="PS00039">
    <property type="entry name" value="DEAD_ATP_HELICASE"/>
    <property type="match status" value="1"/>
</dbReference>
<dbReference type="InterPro" id="IPR014014">
    <property type="entry name" value="RNA_helicase_DEAD_Q_motif"/>
</dbReference>
<evidence type="ECO:0000256" key="8">
    <source>
        <dbReference type="ARBA" id="ARBA00047984"/>
    </source>
</evidence>
<keyword evidence="3" id="KW-0547">Nucleotide-binding</keyword>
<dbReference type="CDD" id="cd17959">
    <property type="entry name" value="DEADc_DDX54"/>
    <property type="match status" value="1"/>
</dbReference>
<feature type="compositionally biased region" description="Basic and acidic residues" evidence="10">
    <location>
        <begin position="695"/>
        <end position="706"/>
    </location>
</feature>
<feature type="domain" description="Helicase C-terminal" evidence="12">
    <location>
        <begin position="336"/>
        <end position="495"/>
    </location>
</feature>
<name>W7TM98_9STRA</name>
<dbReference type="InterPro" id="IPR012541">
    <property type="entry name" value="DBP10_C"/>
</dbReference>
<feature type="compositionally biased region" description="Gly residues" evidence="10">
    <location>
        <begin position="967"/>
        <end position="987"/>
    </location>
</feature>
<dbReference type="EC" id="3.6.4.13" evidence="2"/>
<feature type="short sequence motif" description="Q motif" evidence="9">
    <location>
        <begin position="109"/>
        <end position="137"/>
    </location>
</feature>
<evidence type="ECO:0000313" key="14">
    <source>
        <dbReference type="EMBL" id="EWM24618.1"/>
    </source>
</evidence>
<protein>
    <recommendedName>
        <fullName evidence="2">RNA helicase</fullName>
        <ecNumber evidence="2">3.6.4.13</ecNumber>
    </recommendedName>
</protein>
<evidence type="ECO:0000256" key="3">
    <source>
        <dbReference type="ARBA" id="ARBA00022741"/>
    </source>
</evidence>
<dbReference type="Pfam" id="PF08147">
    <property type="entry name" value="DBP10CT"/>
    <property type="match status" value="1"/>
</dbReference>
<dbReference type="GO" id="GO:0005730">
    <property type="term" value="C:nucleolus"/>
    <property type="evidence" value="ECO:0007669"/>
    <property type="project" value="UniProtKB-SubCell"/>
</dbReference>
<dbReference type="GO" id="GO:0003723">
    <property type="term" value="F:RNA binding"/>
    <property type="evidence" value="ECO:0007669"/>
    <property type="project" value="UniProtKB-KW"/>
</dbReference>
<evidence type="ECO:0000313" key="15">
    <source>
        <dbReference type="Proteomes" id="UP000019335"/>
    </source>
</evidence>
<evidence type="ECO:0000256" key="6">
    <source>
        <dbReference type="ARBA" id="ARBA00022840"/>
    </source>
</evidence>
<comment type="similarity">
    <text evidence="1">Belongs to the DEAD box helicase family. DDX54/DBP10 subfamily.</text>
</comment>
<keyword evidence="6" id="KW-0067">ATP-binding</keyword>
<evidence type="ECO:0000256" key="7">
    <source>
        <dbReference type="ARBA" id="ARBA00022884"/>
    </source>
</evidence>
<dbReference type="PANTHER" id="PTHR47959">
    <property type="entry name" value="ATP-DEPENDENT RNA HELICASE RHLE-RELATED"/>
    <property type="match status" value="1"/>
</dbReference>
<feature type="region of interest" description="Disordered" evidence="10">
    <location>
        <begin position="867"/>
        <end position="995"/>
    </location>
</feature>
<dbReference type="Pfam" id="PF00270">
    <property type="entry name" value="DEAD"/>
    <property type="match status" value="1"/>
</dbReference>
<dbReference type="CDD" id="cd18787">
    <property type="entry name" value="SF2_C_DEAD"/>
    <property type="match status" value="1"/>
</dbReference>